<protein>
    <submittedName>
        <fullName evidence="1">Uncharacterized protein</fullName>
    </submittedName>
</protein>
<proteinExistence type="predicted"/>
<organism evidence="1 2">
    <name type="scientific">Lecanicillium saksenae</name>
    <dbReference type="NCBI Taxonomy" id="468837"/>
    <lineage>
        <taxon>Eukaryota</taxon>
        <taxon>Fungi</taxon>
        <taxon>Dikarya</taxon>
        <taxon>Ascomycota</taxon>
        <taxon>Pezizomycotina</taxon>
        <taxon>Sordariomycetes</taxon>
        <taxon>Hypocreomycetidae</taxon>
        <taxon>Hypocreales</taxon>
        <taxon>Cordycipitaceae</taxon>
        <taxon>Lecanicillium</taxon>
    </lineage>
</organism>
<evidence type="ECO:0000313" key="2">
    <source>
        <dbReference type="Proteomes" id="UP001148737"/>
    </source>
</evidence>
<gene>
    <name evidence="1" type="ORF">NLG97_g3428</name>
</gene>
<keyword evidence="2" id="KW-1185">Reference proteome</keyword>
<comment type="caution">
    <text evidence="1">The sequence shown here is derived from an EMBL/GenBank/DDBJ whole genome shotgun (WGS) entry which is preliminary data.</text>
</comment>
<name>A0ACC1QZV1_9HYPO</name>
<dbReference type="EMBL" id="JANAKD010000286">
    <property type="protein sequence ID" value="KAJ3495399.1"/>
    <property type="molecule type" value="Genomic_DNA"/>
</dbReference>
<sequence length="481" mass="55110">MTAVLLGNAILNVMKLGLTVHDRPYSPLFGLCADAAPRDRALFYTLRTSAFNSLAGCFDRDFWSEGALQAAQSFPAVWHAGLAIAAECTSVATIGISAQDNEWRHVYAMQHYNKALQYLITVSNKTELSYTDKEAMLLSMILLTSLCCLWKDVDTALIHIGRGIQLFRQWRILDVALSPAMPVQLLPVRSLITLFLRFEMQYVRFFELATEPTYELQAATPETWTGSFTSIMEAYSEFLTISLAMRCTDPGATHSTFHPRLPIFAKFRGPFDNWKAKLARFVASRVMTDYEMQCILTLEFESAMTEIVFSVDGVDSDVRQLAYDSWLPMFEYMMTLAERLYEQTLKDTAHSPAFPLFSFSLSISDPLFFLLNCRDGRLRRRALALLRRWPQQDGLVQSEQRAARFEQLMLFEEGFGMVEEAQRPAYCQCIAGMFICGWHRVRWHTMMTTGSRTADTWLVTQWDWAQGYFKSGLIEKKTIEW</sequence>
<reference evidence="1" key="1">
    <citation type="submission" date="2022-07" db="EMBL/GenBank/DDBJ databases">
        <title>Genome Sequence of Lecanicillium saksenae.</title>
        <authorList>
            <person name="Buettner E."/>
        </authorList>
    </citation>
    <scope>NUCLEOTIDE SEQUENCE</scope>
    <source>
        <strain evidence="1">VT-O1</strain>
    </source>
</reference>
<accession>A0ACC1QZV1</accession>
<evidence type="ECO:0000313" key="1">
    <source>
        <dbReference type="EMBL" id="KAJ3495399.1"/>
    </source>
</evidence>
<dbReference type="Proteomes" id="UP001148737">
    <property type="component" value="Unassembled WGS sequence"/>
</dbReference>